<dbReference type="Pfam" id="PF01336">
    <property type="entry name" value="tRNA_anti-codon"/>
    <property type="match status" value="1"/>
</dbReference>
<dbReference type="PANTHER" id="PTHR47165">
    <property type="entry name" value="OS03G0429900 PROTEIN"/>
    <property type="match status" value="1"/>
</dbReference>
<dbReference type="GeneID" id="5127933"/>
<feature type="compositionally biased region" description="Polar residues" evidence="10">
    <location>
        <begin position="14"/>
        <end position="27"/>
    </location>
</feature>
<comment type="similarity">
    <text evidence="2 9">Belongs to the replication factor A protein 1 family.</text>
</comment>
<dbReference type="RefSeq" id="XP_001486403.2">
    <property type="nucleotide sequence ID" value="XM_001486353.1"/>
</dbReference>
<feature type="domain" description="Replication protein A OB" evidence="13">
    <location>
        <begin position="145"/>
        <end position="242"/>
    </location>
</feature>
<evidence type="ECO:0000256" key="8">
    <source>
        <dbReference type="ARBA" id="ARBA00023242"/>
    </source>
</evidence>
<dbReference type="GO" id="GO:0003690">
    <property type="term" value="F:double-stranded DNA binding"/>
    <property type="evidence" value="ECO:0007669"/>
    <property type="project" value="EnsemblFungi"/>
</dbReference>
<comment type="subcellular location">
    <subcellularLocation>
        <location evidence="1 9">Nucleus</location>
    </subcellularLocation>
</comment>
<keyword evidence="7 9" id="KW-0238">DNA-binding</keyword>
<dbReference type="GO" id="GO:0030491">
    <property type="term" value="P:heteroduplex formation"/>
    <property type="evidence" value="ECO:0007669"/>
    <property type="project" value="EnsemblFungi"/>
</dbReference>
<dbReference type="GO" id="GO:0007131">
    <property type="term" value="P:reciprocal meiotic recombination"/>
    <property type="evidence" value="ECO:0007669"/>
    <property type="project" value="EnsemblFungi"/>
</dbReference>
<dbReference type="GO" id="GO:0000722">
    <property type="term" value="P:telomere maintenance via recombination"/>
    <property type="evidence" value="ECO:0007669"/>
    <property type="project" value="EnsemblFungi"/>
</dbReference>
<keyword evidence="15" id="KW-1185">Reference proteome</keyword>
<dbReference type="GO" id="GO:0000794">
    <property type="term" value="C:condensed nuclear chromosome"/>
    <property type="evidence" value="ECO:0007669"/>
    <property type="project" value="EnsemblFungi"/>
</dbReference>
<sequence length="469" mass="53135">MEPTPAKPVKSQHKSGQSTAGQTFNPIESLSPYQNNWRIKARVSFKGDIRKWSNARGEGKLFNVNFLDESDEIRATAFNDVAEQFYNTLEEGKVYTVERARIQQAKPQFSHLTHPYELALDKDTVITECFDTSDVPKLHFNFTKLDKIQAAEVNAVVDVIGVLKTANPVFQITAKSTGKAFDRRNITIVDDSNFAIDIGLWNQTALEFNTSEGSVIAFKGCKVQDFGGRSLTLTHSGSMVVNPDTPEAYQLKGWYDNQGMNENFKSLKVEAGPNQNYIKNRKTILAAQEDNLGMHEKPDFFSVKATISYFKTDNFSYPACSNTVPGNSQAPGQQENTCNRKVLEQSDGWRCEKCNITLPEPLHRYILNCSITDETGQLWTTLFDQEARKLFGMSAGDLINLKEKQDMNESNEFADLMESITMKEFNFRLRARQDSYNGNVRIRYQTMSLFDVDFVAECDELCQELDSML</sequence>
<dbReference type="Pfam" id="PF08646">
    <property type="entry name" value="Rep_fac-A_C"/>
    <property type="match status" value="1"/>
</dbReference>
<dbReference type="CDD" id="cd04476">
    <property type="entry name" value="RPA1_DBD_C"/>
    <property type="match status" value="1"/>
</dbReference>
<dbReference type="Gene3D" id="2.40.50.140">
    <property type="entry name" value="Nucleic acid-binding proteins"/>
    <property type="match status" value="3"/>
</dbReference>
<dbReference type="InParanoid" id="A5DFM3"/>
<feature type="domain" description="OB" evidence="11">
    <location>
        <begin position="42"/>
        <end position="105"/>
    </location>
</feature>
<name>A5DFM3_PICGU</name>
<dbReference type="PANTHER" id="PTHR47165:SF4">
    <property type="entry name" value="OS03G0429900 PROTEIN"/>
    <property type="match status" value="1"/>
</dbReference>
<dbReference type="CDD" id="cd04475">
    <property type="entry name" value="RPA1_DBD_B"/>
    <property type="match status" value="1"/>
</dbReference>
<dbReference type="GO" id="GO:0008270">
    <property type="term" value="F:zinc ion binding"/>
    <property type="evidence" value="ECO:0007669"/>
    <property type="project" value="UniProtKB-KW"/>
</dbReference>
<dbReference type="InterPro" id="IPR047192">
    <property type="entry name" value="Euk_RPA1_DBD_C"/>
</dbReference>
<evidence type="ECO:0000259" key="13">
    <source>
        <dbReference type="Pfam" id="PF16900"/>
    </source>
</evidence>
<evidence type="ECO:0000256" key="3">
    <source>
        <dbReference type="ARBA" id="ARBA00022705"/>
    </source>
</evidence>
<keyword evidence="4 9" id="KW-0479">Metal-binding</keyword>
<evidence type="ECO:0000259" key="12">
    <source>
        <dbReference type="Pfam" id="PF08646"/>
    </source>
</evidence>
<dbReference type="GO" id="GO:0003697">
    <property type="term" value="F:single-stranded DNA binding"/>
    <property type="evidence" value="ECO:0007669"/>
    <property type="project" value="EnsemblFungi"/>
</dbReference>
<evidence type="ECO:0000256" key="4">
    <source>
        <dbReference type="ARBA" id="ARBA00022723"/>
    </source>
</evidence>
<proteinExistence type="inferred from homology"/>
<dbReference type="GO" id="GO:0006289">
    <property type="term" value="P:nucleotide-excision repair"/>
    <property type="evidence" value="ECO:0007669"/>
    <property type="project" value="EnsemblFungi"/>
</dbReference>
<dbReference type="eggNOG" id="KOG0851">
    <property type="taxonomic scope" value="Eukaryota"/>
</dbReference>
<dbReference type="FunFam" id="2.40.50.140:FF:000090">
    <property type="entry name" value="Replication protein A subunit"/>
    <property type="match status" value="1"/>
</dbReference>
<feature type="domain" description="Replication factor A C-terminal" evidence="12">
    <location>
        <begin position="300"/>
        <end position="461"/>
    </location>
</feature>
<dbReference type="InterPro" id="IPR004365">
    <property type="entry name" value="NA-bd_OB_tRNA"/>
</dbReference>
<dbReference type="GO" id="GO:0043934">
    <property type="term" value="P:sporulation"/>
    <property type="evidence" value="ECO:0007669"/>
    <property type="project" value="EnsemblFungi"/>
</dbReference>
<keyword evidence="3 9" id="KW-0235">DNA replication</keyword>
<evidence type="ECO:0000256" key="6">
    <source>
        <dbReference type="ARBA" id="ARBA00022833"/>
    </source>
</evidence>
<dbReference type="InterPro" id="IPR012340">
    <property type="entry name" value="NA-bd_OB-fold"/>
</dbReference>
<dbReference type="AlphaFoldDB" id="A5DFM3"/>
<dbReference type="GO" id="GO:0043565">
    <property type="term" value="F:sequence-specific DNA binding"/>
    <property type="evidence" value="ECO:0007669"/>
    <property type="project" value="EnsemblFungi"/>
</dbReference>
<evidence type="ECO:0000256" key="10">
    <source>
        <dbReference type="SAM" id="MobiDB-lite"/>
    </source>
</evidence>
<dbReference type="HOGENOM" id="CLU_012393_4_1_1"/>
<dbReference type="GO" id="GO:0006265">
    <property type="term" value="P:DNA topological change"/>
    <property type="evidence" value="ECO:0007669"/>
    <property type="project" value="EnsemblFungi"/>
</dbReference>
<dbReference type="GO" id="GO:0016567">
    <property type="term" value="P:protein ubiquitination"/>
    <property type="evidence" value="ECO:0007669"/>
    <property type="project" value="EnsemblFungi"/>
</dbReference>
<dbReference type="CDD" id="cd04474">
    <property type="entry name" value="RPA1_DBD_A"/>
    <property type="match status" value="1"/>
</dbReference>
<evidence type="ECO:0000256" key="9">
    <source>
        <dbReference type="RuleBase" id="RU364130"/>
    </source>
</evidence>
<keyword evidence="5 9" id="KW-0863">Zinc-finger</keyword>
<dbReference type="InterPro" id="IPR031657">
    <property type="entry name" value="REPA_OB_2"/>
</dbReference>
<evidence type="ECO:0000313" key="14">
    <source>
        <dbReference type="EMBL" id="EDK37976.2"/>
    </source>
</evidence>
<dbReference type="FunCoup" id="A5DFM3">
    <property type="interactions" value="1161"/>
</dbReference>
<evidence type="ECO:0000313" key="15">
    <source>
        <dbReference type="Proteomes" id="UP000001997"/>
    </source>
</evidence>
<reference evidence="14 15" key="1">
    <citation type="journal article" date="2009" name="Nature">
        <title>Evolution of pathogenicity and sexual reproduction in eight Candida genomes.</title>
        <authorList>
            <person name="Butler G."/>
            <person name="Rasmussen M.D."/>
            <person name="Lin M.F."/>
            <person name="Santos M.A."/>
            <person name="Sakthikumar S."/>
            <person name="Munro C.A."/>
            <person name="Rheinbay E."/>
            <person name="Grabherr M."/>
            <person name="Forche A."/>
            <person name="Reedy J.L."/>
            <person name="Agrafioti I."/>
            <person name="Arnaud M.B."/>
            <person name="Bates S."/>
            <person name="Brown A.J."/>
            <person name="Brunke S."/>
            <person name="Costanzo M.C."/>
            <person name="Fitzpatrick D.A."/>
            <person name="de Groot P.W."/>
            <person name="Harris D."/>
            <person name="Hoyer L.L."/>
            <person name="Hube B."/>
            <person name="Klis F.M."/>
            <person name="Kodira C."/>
            <person name="Lennard N."/>
            <person name="Logue M.E."/>
            <person name="Martin R."/>
            <person name="Neiman A.M."/>
            <person name="Nikolaou E."/>
            <person name="Quail M.A."/>
            <person name="Quinn J."/>
            <person name="Santos M.C."/>
            <person name="Schmitzberger F.F."/>
            <person name="Sherlock G."/>
            <person name="Shah P."/>
            <person name="Silverstein K.A."/>
            <person name="Skrzypek M.S."/>
            <person name="Soll D."/>
            <person name="Staggs R."/>
            <person name="Stansfield I."/>
            <person name="Stumpf M.P."/>
            <person name="Sudbery P.E."/>
            <person name="Srikantha T."/>
            <person name="Zeng Q."/>
            <person name="Berman J."/>
            <person name="Berriman M."/>
            <person name="Heitman J."/>
            <person name="Gow N.A."/>
            <person name="Lorenz M.C."/>
            <person name="Birren B.W."/>
            <person name="Kellis M."/>
            <person name="Cuomo C.A."/>
        </authorList>
    </citation>
    <scope>NUCLEOTIDE SEQUENCE [LARGE SCALE GENOMIC DNA]</scope>
    <source>
        <strain evidence="15">ATCC 6260 / CBS 566 / DSM 6381 / JCM 1539 / NBRC 10279 / NRRL Y-324</strain>
    </source>
</reference>
<evidence type="ECO:0000259" key="11">
    <source>
        <dbReference type="Pfam" id="PF01336"/>
    </source>
</evidence>
<dbReference type="OrthoDB" id="1751331at2759"/>
<dbReference type="GO" id="GO:0000781">
    <property type="term" value="C:chromosome, telomeric region"/>
    <property type="evidence" value="ECO:0007669"/>
    <property type="project" value="EnsemblFungi"/>
</dbReference>
<dbReference type="EMBL" id="CH408156">
    <property type="protein sequence ID" value="EDK37976.2"/>
    <property type="molecule type" value="Genomic_DNA"/>
</dbReference>
<evidence type="ECO:0000256" key="1">
    <source>
        <dbReference type="ARBA" id="ARBA00004123"/>
    </source>
</evidence>
<dbReference type="InterPro" id="IPR004591">
    <property type="entry name" value="Rfa1"/>
</dbReference>
<accession>A5DFM3</accession>
<dbReference type="FunFam" id="2.40.50.140:FF:000041">
    <property type="entry name" value="Replication protein A subunit"/>
    <property type="match status" value="1"/>
</dbReference>
<dbReference type="GO" id="GO:0005662">
    <property type="term" value="C:DNA replication factor A complex"/>
    <property type="evidence" value="ECO:0007669"/>
    <property type="project" value="EnsemblFungi"/>
</dbReference>
<dbReference type="KEGG" id="pgu:PGUG_02074"/>
<dbReference type="InterPro" id="IPR013955">
    <property type="entry name" value="Rep_factor-A_C"/>
</dbReference>
<keyword evidence="8 9" id="KW-0539">Nucleus</keyword>
<dbReference type="GO" id="GO:0000724">
    <property type="term" value="P:double-strand break repair via homologous recombination"/>
    <property type="evidence" value="ECO:0007669"/>
    <property type="project" value="EnsemblFungi"/>
</dbReference>
<dbReference type="NCBIfam" id="TIGR00617">
    <property type="entry name" value="rpa1"/>
    <property type="match status" value="1"/>
</dbReference>
<gene>
    <name evidence="14" type="ORF">PGUG_02074</name>
</gene>
<dbReference type="Proteomes" id="UP000001997">
    <property type="component" value="Unassembled WGS sequence"/>
</dbReference>
<comment type="function">
    <text evidence="9">As part of the replication protein A (RPA/RP-A), a single-stranded DNA-binding heterotrimeric complex, may play an essential role in DNA replication, recombination and repair. Binds and stabilizes single-stranded DNA intermediates, preventing complementary DNA reannealing and recruiting different proteins involved in DNA metabolism.</text>
</comment>
<dbReference type="STRING" id="294746.A5DFM3"/>
<dbReference type="SUPFAM" id="SSF50249">
    <property type="entry name" value="Nucleic acid-binding proteins"/>
    <property type="match status" value="3"/>
</dbReference>
<protein>
    <recommendedName>
        <fullName evidence="9">Replication protein A subunit</fullName>
    </recommendedName>
</protein>
<comment type="subunit">
    <text evidence="9">Component of the heterotrimeric canonical replication protein A complex (RPA).</text>
</comment>
<evidence type="ECO:0000256" key="5">
    <source>
        <dbReference type="ARBA" id="ARBA00022771"/>
    </source>
</evidence>
<dbReference type="FunFam" id="2.40.50.140:FF:000064">
    <property type="entry name" value="Replication protein A subunit"/>
    <property type="match status" value="1"/>
</dbReference>
<keyword evidence="6 9" id="KW-0862">Zinc</keyword>
<evidence type="ECO:0000256" key="7">
    <source>
        <dbReference type="ARBA" id="ARBA00023125"/>
    </source>
</evidence>
<dbReference type="GO" id="GO:0006260">
    <property type="term" value="P:DNA replication"/>
    <property type="evidence" value="ECO:0007669"/>
    <property type="project" value="UniProtKB-KW"/>
</dbReference>
<feature type="region of interest" description="Disordered" evidence="10">
    <location>
        <begin position="1"/>
        <end position="27"/>
    </location>
</feature>
<dbReference type="GO" id="GO:0005829">
    <property type="term" value="C:cytosol"/>
    <property type="evidence" value="ECO:0007669"/>
    <property type="project" value="EnsemblFungi"/>
</dbReference>
<dbReference type="GO" id="GO:0007004">
    <property type="term" value="P:telomere maintenance via telomerase"/>
    <property type="evidence" value="ECO:0007669"/>
    <property type="project" value="EnsemblFungi"/>
</dbReference>
<dbReference type="Pfam" id="PF16900">
    <property type="entry name" value="REPA_OB_2"/>
    <property type="match status" value="1"/>
</dbReference>
<dbReference type="OMA" id="DQCDAFY"/>
<dbReference type="VEuPathDB" id="FungiDB:PGUG_02074"/>
<evidence type="ECO:0000256" key="2">
    <source>
        <dbReference type="ARBA" id="ARBA00005690"/>
    </source>
</evidence>
<dbReference type="GO" id="GO:0045184">
    <property type="term" value="P:establishment of protein localization"/>
    <property type="evidence" value="ECO:0007669"/>
    <property type="project" value="EnsemblFungi"/>
</dbReference>
<organism evidence="14 15">
    <name type="scientific">Meyerozyma guilliermondii (strain ATCC 6260 / CBS 566 / DSM 6381 / JCM 1539 / NBRC 10279 / NRRL Y-324)</name>
    <name type="common">Yeast</name>
    <name type="synonym">Candida guilliermondii</name>
    <dbReference type="NCBI Taxonomy" id="294746"/>
    <lineage>
        <taxon>Eukaryota</taxon>
        <taxon>Fungi</taxon>
        <taxon>Dikarya</taxon>
        <taxon>Ascomycota</taxon>
        <taxon>Saccharomycotina</taxon>
        <taxon>Pichiomycetes</taxon>
        <taxon>Debaryomycetaceae</taxon>
        <taxon>Meyerozyma</taxon>
    </lineage>
</organism>